<proteinExistence type="predicted"/>
<accession>A0A8H3LER5</accession>
<sequence length="78" mass="8832">MTDDSRIVQEDLNSSIGKTKVELEGLLEFSKNEIGNITNSINFYKKTLDILCRLLIILIIPIPKHLSSTLKEVKLGEF</sequence>
<dbReference type="OrthoDB" id="10570958at2759"/>
<organism evidence="1 2">
    <name type="scientific">Rhizophagus clarus</name>
    <dbReference type="NCBI Taxonomy" id="94130"/>
    <lineage>
        <taxon>Eukaryota</taxon>
        <taxon>Fungi</taxon>
        <taxon>Fungi incertae sedis</taxon>
        <taxon>Mucoromycota</taxon>
        <taxon>Glomeromycotina</taxon>
        <taxon>Glomeromycetes</taxon>
        <taxon>Glomerales</taxon>
        <taxon>Glomeraceae</taxon>
        <taxon>Rhizophagus</taxon>
    </lineage>
</organism>
<name>A0A8H3LER5_9GLOM</name>
<evidence type="ECO:0000313" key="1">
    <source>
        <dbReference type="EMBL" id="GES84985.1"/>
    </source>
</evidence>
<dbReference type="AlphaFoldDB" id="A0A8H3LER5"/>
<evidence type="ECO:0000313" key="2">
    <source>
        <dbReference type="Proteomes" id="UP000615446"/>
    </source>
</evidence>
<protein>
    <submittedName>
        <fullName evidence="1">Uncharacterized protein</fullName>
    </submittedName>
</protein>
<dbReference type="Proteomes" id="UP000615446">
    <property type="component" value="Unassembled WGS sequence"/>
</dbReference>
<reference evidence="1" key="1">
    <citation type="submission" date="2019-10" db="EMBL/GenBank/DDBJ databases">
        <title>Conservation and host-specific expression of non-tandemly repeated heterogenous ribosome RNA gene in arbuscular mycorrhizal fungi.</title>
        <authorList>
            <person name="Maeda T."/>
            <person name="Kobayashi Y."/>
            <person name="Nakagawa T."/>
            <person name="Ezawa T."/>
            <person name="Yamaguchi K."/>
            <person name="Bino T."/>
            <person name="Nishimoto Y."/>
            <person name="Shigenobu S."/>
            <person name="Kawaguchi M."/>
        </authorList>
    </citation>
    <scope>NUCLEOTIDE SEQUENCE</scope>
    <source>
        <strain evidence="1">HR1</strain>
    </source>
</reference>
<dbReference type="EMBL" id="BLAL01000087">
    <property type="protein sequence ID" value="GES84985.1"/>
    <property type="molecule type" value="Genomic_DNA"/>
</dbReference>
<comment type="caution">
    <text evidence="1">The sequence shown here is derived from an EMBL/GenBank/DDBJ whole genome shotgun (WGS) entry which is preliminary data.</text>
</comment>
<gene>
    <name evidence="1" type="ORF">RCL2_001207200</name>
</gene>